<evidence type="ECO:0000313" key="1">
    <source>
        <dbReference type="EMBL" id="KAJ3543531.1"/>
    </source>
</evidence>
<organism evidence="1 2">
    <name type="scientific">Fusarium decemcellulare</name>
    <dbReference type="NCBI Taxonomy" id="57161"/>
    <lineage>
        <taxon>Eukaryota</taxon>
        <taxon>Fungi</taxon>
        <taxon>Dikarya</taxon>
        <taxon>Ascomycota</taxon>
        <taxon>Pezizomycotina</taxon>
        <taxon>Sordariomycetes</taxon>
        <taxon>Hypocreomycetidae</taxon>
        <taxon>Hypocreales</taxon>
        <taxon>Nectriaceae</taxon>
        <taxon>Fusarium</taxon>
        <taxon>Fusarium decemcellulare species complex</taxon>
    </lineage>
</organism>
<proteinExistence type="predicted"/>
<accession>A0ACC1SNX8</accession>
<dbReference type="Proteomes" id="UP001148629">
    <property type="component" value="Unassembled WGS sequence"/>
</dbReference>
<evidence type="ECO:0000313" key="2">
    <source>
        <dbReference type="Proteomes" id="UP001148629"/>
    </source>
</evidence>
<name>A0ACC1SNX8_9HYPO</name>
<reference evidence="1" key="1">
    <citation type="submission" date="2022-08" db="EMBL/GenBank/DDBJ databases">
        <title>Genome Sequence of Fusarium decemcellulare.</title>
        <authorList>
            <person name="Buettner E."/>
        </authorList>
    </citation>
    <scope>NUCLEOTIDE SEQUENCE</scope>
    <source>
        <strain evidence="1">Babe19</strain>
    </source>
</reference>
<comment type="caution">
    <text evidence="1">The sequence shown here is derived from an EMBL/GenBank/DDBJ whole genome shotgun (WGS) entry which is preliminary data.</text>
</comment>
<dbReference type="EMBL" id="JANRMS010000240">
    <property type="protein sequence ID" value="KAJ3543531.1"/>
    <property type="molecule type" value="Genomic_DNA"/>
</dbReference>
<protein>
    <submittedName>
        <fullName evidence="1">Uncharacterized protein</fullName>
    </submittedName>
</protein>
<keyword evidence="2" id="KW-1185">Reference proteome</keyword>
<sequence length="708" mass="80126">MLQSHRSEKQRDLVTTVIMDKDNLDLTALEQRLCDVCKNLRFPLESEFQQHVHGYDQLVLRAARCAFCNLACQGLRREFVSTATMSMAGSDMDLIDKEIIASVIIDDDNPFILGIPGWVAIRSRERSPEQKRSVPREQFADCIDVCISPRAYCTLMISPSGACLQDNTNRPSWAIDVLGRGLSPEWGLQELYPAWAMICQDAAYMQGKADKPLPSRIIDVSHGLRSIFPDQVRLVEPESQSRGVYLALSHRWGSSRHITTTRSNITVHRKGIPLQNLPRTFQEAIAICRMMYIQYLWIDSLCIVQDDAAEWERESKLMGDIYHNGLFTIASHAAKSDEEGFLTSVSRKQNVTMRGKGNSTFEVSMPSEFSRDIACNSAISWRGWVLQERLLSTKILHFLPSQLYLESTGDKVISVNTGLHHYVDTVPSLVSVYDREKRTQRWHEIVEWYSRCALTKETDKLPALSGIATIFQRVSHDDYLAGLWARDFYKDLLWLSADGTRSKRPRTPRASTWSWASLDGAVAYIPSTNHESGPDVKINHCSLLVLDQKQLYREIAKNNHDPVWIDRPVPLHVIAKIEKLPQLGHCSEASSAQVTGNINIRYLLSEYSNLSSSLFRPIMLDGNTIGLVVVDVESEGLPEQNSLRYIKLGSTSCSYIILVISLDSQRVNVYKRVGLGFLSSSATTEDGYRYLLPYNLQSEEDQENIVLV</sequence>
<gene>
    <name evidence="1" type="ORF">NM208_g3528</name>
</gene>